<dbReference type="Gene3D" id="3.20.20.450">
    <property type="entry name" value="EAL domain"/>
    <property type="match status" value="1"/>
</dbReference>
<sequence length="631" mass="69155">MNILTDRIKSSNRLSLLSTGLALLIAFILLMVHQYVIGRQQMLEELNTEASIIGANSAAALVFKDFKAAQETLGAVRLTPRITGGALYRLDGERLAATGDWLFPQRLEHKHTGPPQKPIDTSVTLENHWAGEVLREDIRMEGSQVGTLLLHVSFVSLYWRLLEYALGVLAIAAVALMLAYRLTAGLRRRMVHAEEQLQLMAFYDQVSGLPNRSLFERELCQAVARVAREPKGAALLFIDVDDFKRVNDSLGHAVGDQALRMIGARLAAVLRSGDVVARLGGDEFAAILYGIGDPDNAAKVARLMLEAAAQPLPTIPSPSHVGLSIGVLLLPCDESDPTVLLQRADMAMYVAKTHGKNGFRFFSEAIDTRVRNDLELEAGLRQALQDDGGGLWMAYQPQLHAQTGQLVGVEALVRWRRTDGQQVSPGEFIPVAERSSLITELGDWVLTQVCRDLATLRNSSVELPKVSVNVSPHQLLHGCGLVERICDTLARFGESPQRFEFELTESALMDEDGSVVLDAFHAAGFSLSIDDFGTGYSSFGHIKRFYVGELKIDQSFVRGLPEDGENAAIVRAVIQMAHALSLKVVAEGVETPLQAEFLRHCGCDILQGYLLGRPMSPDQLVGYLRARCSVE</sequence>
<feature type="domain" description="GGDEF" evidence="3">
    <location>
        <begin position="231"/>
        <end position="364"/>
    </location>
</feature>
<dbReference type="SMART" id="SM00052">
    <property type="entry name" value="EAL"/>
    <property type="match status" value="1"/>
</dbReference>
<evidence type="ECO:0000259" key="2">
    <source>
        <dbReference type="PROSITE" id="PS50883"/>
    </source>
</evidence>
<dbReference type="InterPro" id="IPR033417">
    <property type="entry name" value="CHASE8"/>
</dbReference>
<keyword evidence="1" id="KW-0812">Transmembrane</keyword>
<proteinExistence type="predicted"/>
<evidence type="ECO:0000259" key="3">
    <source>
        <dbReference type="PROSITE" id="PS50887"/>
    </source>
</evidence>
<dbReference type="PROSITE" id="PS50887">
    <property type="entry name" value="GGDEF"/>
    <property type="match status" value="1"/>
</dbReference>
<dbReference type="InterPro" id="IPR043128">
    <property type="entry name" value="Rev_trsase/Diguanyl_cyclase"/>
</dbReference>
<dbReference type="PANTHER" id="PTHR44757:SF2">
    <property type="entry name" value="BIOFILM ARCHITECTURE MAINTENANCE PROTEIN MBAA"/>
    <property type="match status" value="1"/>
</dbReference>
<evidence type="ECO:0008006" key="6">
    <source>
        <dbReference type="Google" id="ProtNLM"/>
    </source>
</evidence>
<dbReference type="CDD" id="cd01948">
    <property type="entry name" value="EAL"/>
    <property type="match status" value="1"/>
</dbReference>
<dbReference type="RefSeq" id="WP_223907552.1">
    <property type="nucleotide sequence ID" value="NZ_AP024238.1"/>
</dbReference>
<evidence type="ECO:0000313" key="4">
    <source>
        <dbReference type="EMBL" id="BCO25602.1"/>
    </source>
</evidence>
<dbReference type="PANTHER" id="PTHR44757">
    <property type="entry name" value="DIGUANYLATE CYCLASE DGCP"/>
    <property type="match status" value="1"/>
</dbReference>
<dbReference type="NCBIfam" id="TIGR00254">
    <property type="entry name" value="GGDEF"/>
    <property type="match status" value="1"/>
</dbReference>
<gene>
    <name evidence="4" type="ORF">MIZ03_0463</name>
</gene>
<feature type="transmembrane region" description="Helical" evidence="1">
    <location>
        <begin position="157"/>
        <end position="180"/>
    </location>
</feature>
<dbReference type="Pfam" id="PF17152">
    <property type="entry name" value="CHASE8"/>
    <property type="match status" value="1"/>
</dbReference>
<dbReference type="Proteomes" id="UP000824366">
    <property type="component" value="Chromosome"/>
</dbReference>
<evidence type="ECO:0000313" key="5">
    <source>
        <dbReference type="Proteomes" id="UP000824366"/>
    </source>
</evidence>
<dbReference type="Gene3D" id="3.30.70.270">
    <property type="match status" value="1"/>
</dbReference>
<dbReference type="InterPro" id="IPR052155">
    <property type="entry name" value="Biofilm_reg_signaling"/>
</dbReference>
<keyword evidence="5" id="KW-1185">Reference proteome</keyword>
<keyword evidence="1" id="KW-1133">Transmembrane helix</keyword>
<reference evidence="4 5" key="1">
    <citation type="journal article" date="2021" name="Microbiol. Spectr.">
        <title>A Single Bacterium Capable of Oxidation and Reduction of Iron at Circumneutral pH.</title>
        <authorList>
            <person name="Kato S."/>
            <person name="Ohkuma M."/>
        </authorList>
    </citation>
    <scope>NUCLEOTIDE SEQUENCE [LARGE SCALE GENOMIC DNA]</scope>
    <source>
        <strain evidence="4 5">MIZ03</strain>
    </source>
</reference>
<feature type="transmembrane region" description="Helical" evidence="1">
    <location>
        <begin position="14"/>
        <end position="37"/>
    </location>
</feature>
<dbReference type="InterPro" id="IPR029787">
    <property type="entry name" value="Nucleotide_cyclase"/>
</dbReference>
<dbReference type="InterPro" id="IPR000160">
    <property type="entry name" value="GGDEF_dom"/>
</dbReference>
<dbReference type="CDD" id="cd01949">
    <property type="entry name" value="GGDEF"/>
    <property type="match status" value="1"/>
</dbReference>
<dbReference type="InterPro" id="IPR001633">
    <property type="entry name" value="EAL_dom"/>
</dbReference>
<dbReference type="SUPFAM" id="SSF141868">
    <property type="entry name" value="EAL domain-like"/>
    <property type="match status" value="1"/>
</dbReference>
<dbReference type="Pfam" id="PF00563">
    <property type="entry name" value="EAL"/>
    <property type="match status" value="1"/>
</dbReference>
<feature type="domain" description="EAL" evidence="2">
    <location>
        <begin position="373"/>
        <end position="628"/>
    </location>
</feature>
<evidence type="ECO:0000256" key="1">
    <source>
        <dbReference type="SAM" id="Phobius"/>
    </source>
</evidence>
<keyword evidence="1" id="KW-0472">Membrane</keyword>
<dbReference type="SUPFAM" id="SSF55073">
    <property type="entry name" value="Nucleotide cyclase"/>
    <property type="match status" value="1"/>
</dbReference>
<dbReference type="EMBL" id="AP024238">
    <property type="protein sequence ID" value="BCO25602.1"/>
    <property type="molecule type" value="Genomic_DNA"/>
</dbReference>
<dbReference type="PROSITE" id="PS50883">
    <property type="entry name" value="EAL"/>
    <property type="match status" value="1"/>
</dbReference>
<organism evidence="4 5">
    <name type="scientific">Rhodoferax lithotrophicus</name>
    <dbReference type="NCBI Taxonomy" id="2798804"/>
    <lineage>
        <taxon>Bacteria</taxon>
        <taxon>Pseudomonadati</taxon>
        <taxon>Pseudomonadota</taxon>
        <taxon>Betaproteobacteria</taxon>
        <taxon>Burkholderiales</taxon>
        <taxon>Comamonadaceae</taxon>
        <taxon>Rhodoferax</taxon>
    </lineage>
</organism>
<dbReference type="SMART" id="SM00267">
    <property type="entry name" value="GGDEF"/>
    <property type="match status" value="1"/>
</dbReference>
<dbReference type="Pfam" id="PF00990">
    <property type="entry name" value="GGDEF"/>
    <property type="match status" value="1"/>
</dbReference>
<name>A0ABM7MHB9_9BURK</name>
<accession>A0ABM7MHB9</accession>
<dbReference type="InterPro" id="IPR035919">
    <property type="entry name" value="EAL_sf"/>
</dbReference>
<protein>
    <recommendedName>
        <fullName evidence="6">Diguanylate cyclase/phosphodiesterase</fullName>
    </recommendedName>
</protein>